<comment type="caution">
    <text evidence="1">The sequence shown here is derived from an EMBL/GenBank/DDBJ whole genome shotgun (WGS) entry which is preliminary data.</text>
</comment>
<name>A0A420ZBT5_UNCK3</name>
<organism evidence="1 2">
    <name type="scientific">candidate division Kazan bacterium</name>
    <dbReference type="NCBI Taxonomy" id="2202143"/>
    <lineage>
        <taxon>Bacteria</taxon>
        <taxon>Bacteria division Kazan-3B-28</taxon>
    </lineage>
</organism>
<evidence type="ECO:0000313" key="1">
    <source>
        <dbReference type="EMBL" id="RLC36629.1"/>
    </source>
</evidence>
<dbReference type="AlphaFoldDB" id="A0A420ZBT5"/>
<dbReference type="EMBL" id="QMNG01000040">
    <property type="protein sequence ID" value="RLC36629.1"/>
    <property type="molecule type" value="Genomic_DNA"/>
</dbReference>
<dbReference type="Proteomes" id="UP000281261">
    <property type="component" value="Unassembled WGS sequence"/>
</dbReference>
<proteinExistence type="predicted"/>
<evidence type="ECO:0000313" key="2">
    <source>
        <dbReference type="Proteomes" id="UP000281261"/>
    </source>
</evidence>
<protein>
    <submittedName>
        <fullName evidence="1">Uncharacterized protein</fullName>
    </submittedName>
</protein>
<sequence>SEYVNEMLKKQMQTTIKKGEAEMTTETQNKTGIIELPTPFAIVEIRIKPEDLRARDDIAEWIYEKCGLGTQKDKQRFYEKCKKIKELLRKRSVEIGM</sequence>
<reference evidence="1 2" key="1">
    <citation type="submission" date="2018-06" db="EMBL/GenBank/DDBJ databases">
        <title>Extensive metabolic versatility and redundancy in microbially diverse, dynamic hydrothermal sediments.</title>
        <authorList>
            <person name="Dombrowski N."/>
            <person name="Teske A."/>
            <person name="Baker B.J."/>
        </authorList>
    </citation>
    <scope>NUCLEOTIDE SEQUENCE [LARGE SCALE GENOMIC DNA]</scope>
    <source>
        <strain evidence="1">B79_G16</strain>
    </source>
</reference>
<accession>A0A420ZBT5</accession>
<feature type="non-terminal residue" evidence="1">
    <location>
        <position position="1"/>
    </location>
</feature>
<gene>
    <name evidence="1" type="ORF">DRH29_04145</name>
</gene>